<keyword evidence="4 7" id="KW-0812">Transmembrane</keyword>
<organism evidence="9 10">
    <name type="scientific">Actinomyces slackii</name>
    <dbReference type="NCBI Taxonomy" id="52774"/>
    <lineage>
        <taxon>Bacteria</taxon>
        <taxon>Bacillati</taxon>
        <taxon>Actinomycetota</taxon>
        <taxon>Actinomycetes</taxon>
        <taxon>Actinomycetales</taxon>
        <taxon>Actinomycetaceae</taxon>
        <taxon>Actinomyces</taxon>
    </lineage>
</organism>
<dbReference type="Pfam" id="PF00528">
    <property type="entry name" value="BPD_transp_1"/>
    <property type="match status" value="1"/>
</dbReference>
<keyword evidence="6 7" id="KW-0472">Membrane</keyword>
<keyword evidence="5 7" id="KW-1133">Transmembrane helix</keyword>
<feature type="transmembrane region" description="Helical" evidence="7">
    <location>
        <begin position="122"/>
        <end position="142"/>
    </location>
</feature>
<evidence type="ECO:0000256" key="4">
    <source>
        <dbReference type="ARBA" id="ARBA00022692"/>
    </source>
</evidence>
<dbReference type="GO" id="GO:0005886">
    <property type="term" value="C:plasma membrane"/>
    <property type="evidence" value="ECO:0007669"/>
    <property type="project" value="UniProtKB-SubCell"/>
</dbReference>
<dbReference type="GO" id="GO:0055085">
    <property type="term" value="P:transmembrane transport"/>
    <property type="evidence" value="ECO:0007669"/>
    <property type="project" value="InterPro"/>
</dbReference>
<dbReference type="Gene3D" id="1.10.3720.10">
    <property type="entry name" value="MetI-like"/>
    <property type="match status" value="1"/>
</dbReference>
<proteinExistence type="inferred from homology"/>
<keyword evidence="2 7" id="KW-0813">Transport</keyword>
<dbReference type="Proteomes" id="UP000276899">
    <property type="component" value="Chromosome"/>
</dbReference>
<feature type="transmembrane region" description="Helical" evidence="7">
    <location>
        <begin position="229"/>
        <end position="253"/>
    </location>
</feature>
<evidence type="ECO:0000256" key="6">
    <source>
        <dbReference type="ARBA" id="ARBA00023136"/>
    </source>
</evidence>
<dbReference type="PANTHER" id="PTHR43005">
    <property type="entry name" value="BLR7065 PROTEIN"/>
    <property type="match status" value="1"/>
</dbReference>
<name>A0A3S4TAU7_9ACTO</name>
<evidence type="ECO:0000256" key="7">
    <source>
        <dbReference type="RuleBase" id="RU363032"/>
    </source>
</evidence>
<dbReference type="AlphaFoldDB" id="A0A3S4TAU7"/>
<feature type="transmembrane region" description="Helical" evidence="7">
    <location>
        <begin position="280"/>
        <end position="302"/>
    </location>
</feature>
<evidence type="ECO:0000256" key="1">
    <source>
        <dbReference type="ARBA" id="ARBA00004651"/>
    </source>
</evidence>
<dbReference type="InterPro" id="IPR035906">
    <property type="entry name" value="MetI-like_sf"/>
</dbReference>
<comment type="subcellular location">
    <subcellularLocation>
        <location evidence="1 7">Cell membrane</location>
        <topology evidence="1 7">Multi-pass membrane protein</topology>
    </subcellularLocation>
</comment>
<feature type="transmembrane region" description="Helical" evidence="7">
    <location>
        <begin position="174"/>
        <end position="199"/>
    </location>
</feature>
<feature type="domain" description="ABC transmembrane type-1" evidence="8">
    <location>
        <begin position="85"/>
        <end position="301"/>
    </location>
</feature>
<dbReference type="PANTHER" id="PTHR43005:SF1">
    <property type="entry name" value="SPERMIDINE_PUTRESCINE TRANSPORT SYSTEM PERMEASE PROTEIN"/>
    <property type="match status" value="1"/>
</dbReference>
<dbReference type="InterPro" id="IPR000515">
    <property type="entry name" value="MetI-like"/>
</dbReference>
<dbReference type="CDD" id="cd06261">
    <property type="entry name" value="TM_PBP2"/>
    <property type="match status" value="1"/>
</dbReference>
<dbReference type="SUPFAM" id="SSF161098">
    <property type="entry name" value="MetI-like"/>
    <property type="match status" value="1"/>
</dbReference>
<keyword evidence="10" id="KW-1185">Reference proteome</keyword>
<dbReference type="KEGG" id="asla:NCTC11923_00185"/>
<evidence type="ECO:0000256" key="5">
    <source>
        <dbReference type="ARBA" id="ARBA00022989"/>
    </source>
</evidence>
<gene>
    <name evidence="9" type="primary">ycjO_2</name>
    <name evidence="9" type="ORF">NCTC11923_00185</name>
</gene>
<evidence type="ECO:0000256" key="2">
    <source>
        <dbReference type="ARBA" id="ARBA00022448"/>
    </source>
</evidence>
<dbReference type="RefSeq" id="WP_051281407.1">
    <property type="nucleotide sequence ID" value="NZ_CBCRWE010000029.1"/>
</dbReference>
<dbReference type="PROSITE" id="PS50928">
    <property type="entry name" value="ABC_TM1"/>
    <property type="match status" value="1"/>
</dbReference>
<evidence type="ECO:0000313" key="9">
    <source>
        <dbReference type="EMBL" id="VEG73578.1"/>
    </source>
</evidence>
<sequence length="309" mass="33368">MTPTAAPARPGTAHPGRSRQPLAMAVPYAYLSPTILLLLILMATPIVIVIGYSLMDAVITAPRSTFVGLSNYTEILTSAKFRTALGNTAWFVGASVVAHMLLGLGFATLLNSEAVSPVTRAVFRTLFVLPWLLTVAIIAILWRLLLNPNGVINAILSGIGAVTGQHEWLADPDLALGVVTVINIWSGYPFFMISILAGLQGIPKDLYEAAEVDGAGALRRFWSITLPQLRPIIISMALLDVIWTSQQFALIWMTTGGGPLDRTEMLSTFTYKLAFAEYDFSGASASAVIVLLLSMLLAFLYVRSQKARD</sequence>
<comment type="similarity">
    <text evidence="7">Belongs to the binding-protein-dependent transport system permease family.</text>
</comment>
<evidence type="ECO:0000259" key="8">
    <source>
        <dbReference type="PROSITE" id="PS50928"/>
    </source>
</evidence>
<dbReference type="EMBL" id="LR134363">
    <property type="protein sequence ID" value="VEG73578.1"/>
    <property type="molecule type" value="Genomic_DNA"/>
</dbReference>
<reference evidence="9 10" key="1">
    <citation type="submission" date="2018-12" db="EMBL/GenBank/DDBJ databases">
        <authorList>
            <consortium name="Pathogen Informatics"/>
        </authorList>
    </citation>
    <scope>NUCLEOTIDE SEQUENCE [LARGE SCALE GENOMIC DNA]</scope>
    <source>
        <strain evidence="9 10">NCTC11923</strain>
    </source>
</reference>
<evidence type="ECO:0000313" key="10">
    <source>
        <dbReference type="Proteomes" id="UP000276899"/>
    </source>
</evidence>
<accession>A0A3S4TAU7</accession>
<protein>
    <submittedName>
        <fullName evidence="9">Inner membrane ABC transporter permease protein ycjO</fullName>
    </submittedName>
</protein>
<feature type="transmembrane region" description="Helical" evidence="7">
    <location>
        <begin position="28"/>
        <end position="54"/>
    </location>
</feature>
<feature type="transmembrane region" description="Helical" evidence="7">
    <location>
        <begin position="89"/>
        <end position="110"/>
    </location>
</feature>
<evidence type="ECO:0000256" key="3">
    <source>
        <dbReference type="ARBA" id="ARBA00022475"/>
    </source>
</evidence>
<keyword evidence="3" id="KW-1003">Cell membrane</keyword>
<dbReference type="STRING" id="1278298.GCA_000428685_01052"/>